<reference evidence="5 6" key="1">
    <citation type="journal article" date="2023" name="Microbiol. Spectr.">
        <title>Symbiosis of Carpenter Bees with Uncharacterized Lactic Acid Bacteria Showing NAD Auxotrophy.</title>
        <authorList>
            <person name="Kawasaki S."/>
            <person name="Ozawa K."/>
            <person name="Mori T."/>
            <person name="Yamamoto A."/>
            <person name="Ito M."/>
            <person name="Ohkuma M."/>
            <person name="Sakamoto M."/>
            <person name="Matsutani M."/>
        </authorList>
    </citation>
    <scope>NUCLEOTIDE SEQUENCE [LARGE SCALE GENOMIC DNA]</scope>
    <source>
        <strain evidence="5 6">XA3</strain>
    </source>
</reference>
<protein>
    <submittedName>
        <fullName evidence="5">DeoR family transcriptional regulator</fullName>
    </submittedName>
</protein>
<dbReference type="PROSITE" id="PS51000">
    <property type="entry name" value="HTH_DEOR_2"/>
    <property type="match status" value="1"/>
</dbReference>
<dbReference type="Gene3D" id="1.10.10.10">
    <property type="entry name" value="Winged helix-like DNA-binding domain superfamily/Winged helix DNA-binding domain"/>
    <property type="match status" value="1"/>
</dbReference>
<dbReference type="Proteomes" id="UP001321861">
    <property type="component" value="Chromosome"/>
</dbReference>
<dbReference type="InterPro" id="IPR036388">
    <property type="entry name" value="WH-like_DNA-bd_sf"/>
</dbReference>
<dbReference type="GO" id="GO:0003700">
    <property type="term" value="F:DNA-binding transcription factor activity"/>
    <property type="evidence" value="ECO:0007669"/>
    <property type="project" value="InterPro"/>
</dbReference>
<evidence type="ECO:0000259" key="4">
    <source>
        <dbReference type="PROSITE" id="PS51000"/>
    </source>
</evidence>
<keyword evidence="1" id="KW-0805">Transcription regulation</keyword>
<dbReference type="SMART" id="SM01134">
    <property type="entry name" value="DeoRC"/>
    <property type="match status" value="1"/>
</dbReference>
<dbReference type="AlphaFoldDB" id="A0AAU9DUL7"/>
<dbReference type="InterPro" id="IPR018356">
    <property type="entry name" value="Tscrpt_reg_HTH_DeoR_CS"/>
</dbReference>
<evidence type="ECO:0000313" key="5">
    <source>
        <dbReference type="EMBL" id="BDR59183.1"/>
    </source>
</evidence>
<dbReference type="PANTHER" id="PTHR30363:SF44">
    <property type="entry name" value="AGA OPERON TRANSCRIPTIONAL REPRESSOR-RELATED"/>
    <property type="match status" value="1"/>
</dbReference>
<accession>A0AAU9DUL7</accession>
<dbReference type="SMART" id="SM00420">
    <property type="entry name" value="HTH_DEOR"/>
    <property type="match status" value="1"/>
</dbReference>
<evidence type="ECO:0000256" key="1">
    <source>
        <dbReference type="ARBA" id="ARBA00023015"/>
    </source>
</evidence>
<evidence type="ECO:0000313" key="6">
    <source>
        <dbReference type="Proteomes" id="UP001321861"/>
    </source>
</evidence>
<dbReference type="Gene3D" id="3.40.50.1360">
    <property type="match status" value="1"/>
</dbReference>
<dbReference type="InterPro" id="IPR037171">
    <property type="entry name" value="NagB/RpiA_transferase-like"/>
</dbReference>
<organism evidence="5 6">
    <name type="scientific">Xylocopilactobacillus apicola</name>
    <dbReference type="NCBI Taxonomy" id="2932184"/>
    <lineage>
        <taxon>Bacteria</taxon>
        <taxon>Bacillati</taxon>
        <taxon>Bacillota</taxon>
        <taxon>Bacilli</taxon>
        <taxon>Lactobacillales</taxon>
        <taxon>Lactobacillaceae</taxon>
        <taxon>Xylocopilactobacillus</taxon>
    </lineage>
</organism>
<dbReference type="InterPro" id="IPR014036">
    <property type="entry name" value="DeoR-like_C"/>
</dbReference>
<dbReference type="InterPro" id="IPR050313">
    <property type="entry name" value="Carb_Metab_HTH_regulators"/>
</dbReference>
<dbReference type="Pfam" id="PF08220">
    <property type="entry name" value="HTH_DeoR"/>
    <property type="match status" value="1"/>
</dbReference>
<dbReference type="EMBL" id="AP026802">
    <property type="protein sequence ID" value="BDR59183.1"/>
    <property type="molecule type" value="Genomic_DNA"/>
</dbReference>
<dbReference type="KEGG" id="xap:XA3_16240"/>
<evidence type="ECO:0000256" key="3">
    <source>
        <dbReference type="ARBA" id="ARBA00023163"/>
    </source>
</evidence>
<dbReference type="CDD" id="cd00090">
    <property type="entry name" value="HTH_ARSR"/>
    <property type="match status" value="1"/>
</dbReference>
<dbReference type="InterPro" id="IPR011991">
    <property type="entry name" value="ArsR-like_HTH"/>
</dbReference>
<dbReference type="SUPFAM" id="SSF100950">
    <property type="entry name" value="NagB/RpiA/CoA transferase-like"/>
    <property type="match status" value="1"/>
</dbReference>
<dbReference type="InterPro" id="IPR001034">
    <property type="entry name" value="DeoR_HTH"/>
</dbReference>
<keyword evidence="3" id="KW-0804">Transcription</keyword>
<feature type="domain" description="HTH deoR-type" evidence="4">
    <location>
        <begin position="6"/>
        <end position="61"/>
    </location>
</feature>
<dbReference type="InterPro" id="IPR036390">
    <property type="entry name" value="WH_DNA-bd_sf"/>
</dbReference>
<dbReference type="GO" id="GO:0003677">
    <property type="term" value="F:DNA binding"/>
    <property type="evidence" value="ECO:0007669"/>
    <property type="project" value="UniProtKB-KW"/>
</dbReference>
<dbReference type="PRINTS" id="PR00037">
    <property type="entry name" value="HTHLACR"/>
</dbReference>
<evidence type="ECO:0000256" key="2">
    <source>
        <dbReference type="ARBA" id="ARBA00023125"/>
    </source>
</evidence>
<keyword evidence="2" id="KW-0238">DNA-binding</keyword>
<dbReference type="SUPFAM" id="SSF46785">
    <property type="entry name" value="Winged helix' DNA-binding domain"/>
    <property type="match status" value="1"/>
</dbReference>
<dbReference type="PANTHER" id="PTHR30363">
    <property type="entry name" value="HTH-TYPE TRANSCRIPTIONAL REGULATOR SRLR-RELATED"/>
    <property type="match status" value="1"/>
</dbReference>
<sequence length="254" mass="28055">MKAIEIQQRRQKILTLLSEQHQLSVQKLTEILDVSDETIRKDLKVLVDQGMIKKSYGTAEIVSASPLPPVSHRDKTENPAKSAIAATALTLITPTMRSIGLDQGSTVAKLAARINDLHHKTVITRSLPALIELKDGDNEFFSPGGYYNYNDMSFQNIENPALPNIQLDISFFGSSGVKNSEGLCSSSFTDAAFKKQMNDQSTVSIALLDHTKFTQTSLVTALPWTKFDTLITDHKTPQEIVKQLQNDVKVIVAD</sequence>
<dbReference type="RefSeq" id="WP_317634989.1">
    <property type="nucleotide sequence ID" value="NZ_AP026802.1"/>
</dbReference>
<dbReference type="PROSITE" id="PS00894">
    <property type="entry name" value="HTH_DEOR_1"/>
    <property type="match status" value="1"/>
</dbReference>
<name>A0AAU9DUL7_9LACO</name>
<dbReference type="Pfam" id="PF00455">
    <property type="entry name" value="DeoRC"/>
    <property type="match status" value="1"/>
</dbReference>
<keyword evidence="6" id="KW-1185">Reference proteome</keyword>
<gene>
    <name evidence="5" type="ORF">XA3_16240</name>
</gene>
<proteinExistence type="predicted"/>